<dbReference type="EMBL" id="KV454303">
    <property type="protein sequence ID" value="ODQ69609.1"/>
    <property type="molecule type" value="Genomic_DNA"/>
</dbReference>
<protein>
    <recommendedName>
        <fullName evidence="3">Isopenicillin N synthase-like Fe(2+) 2OG dioxygenase domain-containing protein</fullName>
    </recommendedName>
</protein>
<evidence type="ECO:0000313" key="2">
    <source>
        <dbReference type="Proteomes" id="UP000094385"/>
    </source>
</evidence>
<reference evidence="1 2" key="1">
    <citation type="journal article" date="2016" name="Proc. Natl. Acad. Sci. U.S.A.">
        <title>Comparative genomics of biotechnologically important yeasts.</title>
        <authorList>
            <person name="Riley R."/>
            <person name="Haridas S."/>
            <person name="Wolfe K.H."/>
            <person name="Lopes M.R."/>
            <person name="Hittinger C.T."/>
            <person name="Goeker M."/>
            <person name="Salamov A.A."/>
            <person name="Wisecaver J.H."/>
            <person name="Long T.M."/>
            <person name="Calvey C.H."/>
            <person name="Aerts A.L."/>
            <person name="Barry K.W."/>
            <person name="Choi C."/>
            <person name="Clum A."/>
            <person name="Coughlan A.Y."/>
            <person name="Deshpande S."/>
            <person name="Douglass A.P."/>
            <person name="Hanson S.J."/>
            <person name="Klenk H.-P."/>
            <person name="LaButti K.M."/>
            <person name="Lapidus A."/>
            <person name="Lindquist E.A."/>
            <person name="Lipzen A.M."/>
            <person name="Meier-Kolthoff J.P."/>
            <person name="Ohm R.A."/>
            <person name="Otillar R.P."/>
            <person name="Pangilinan J.L."/>
            <person name="Peng Y."/>
            <person name="Rokas A."/>
            <person name="Rosa C.A."/>
            <person name="Scheuner C."/>
            <person name="Sibirny A.A."/>
            <person name="Slot J.C."/>
            <person name="Stielow J.B."/>
            <person name="Sun H."/>
            <person name="Kurtzman C.P."/>
            <person name="Blackwell M."/>
            <person name="Grigoriev I.V."/>
            <person name="Jeffries T.W."/>
        </authorList>
    </citation>
    <scope>NUCLEOTIDE SEQUENCE [LARGE SCALE GENOMIC DNA]</scope>
    <source>
        <strain evidence="1 2">NRRL Y-11557</strain>
    </source>
</reference>
<gene>
    <name evidence="1" type="ORF">LIPSTDRAFT_88155</name>
</gene>
<proteinExistence type="predicted"/>
<dbReference type="PANTHER" id="PTHR48420">
    <property type="entry name" value="NON-HAEM DIOXYGENASE N-TERMINAL DOMAIN-CONTAINING PROTEIN"/>
    <property type="match status" value="1"/>
</dbReference>
<organism evidence="1 2">
    <name type="scientific">Lipomyces starkeyi NRRL Y-11557</name>
    <dbReference type="NCBI Taxonomy" id="675824"/>
    <lineage>
        <taxon>Eukaryota</taxon>
        <taxon>Fungi</taxon>
        <taxon>Dikarya</taxon>
        <taxon>Ascomycota</taxon>
        <taxon>Saccharomycotina</taxon>
        <taxon>Lipomycetes</taxon>
        <taxon>Lipomycetales</taxon>
        <taxon>Lipomycetaceae</taxon>
        <taxon>Lipomyces</taxon>
    </lineage>
</organism>
<dbReference type="Gene3D" id="2.60.120.330">
    <property type="entry name" value="B-lactam Antibiotic, Isopenicillin N Synthase, Chain"/>
    <property type="match status" value="1"/>
</dbReference>
<name>A0A1E3PW00_LIPST</name>
<evidence type="ECO:0008006" key="3">
    <source>
        <dbReference type="Google" id="ProtNLM"/>
    </source>
</evidence>
<accession>A0A1E3PW00</accession>
<keyword evidence="2" id="KW-1185">Reference proteome</keyword>
<dbReference type="PANTHER" id="PTHR48420:SF1">
    <property type="entry name" value="NON-HAEM DIOXYGENASE N-TERMINAL DOMAIN-CONTAINING PROTEIN"/>
    <property type="match status" value="1"/>
</dbReference>
<dbReference type="Proteomes" id="UP000094385">
    <property type="component" value="Unassembled WGS sequence"/>
</dbReference>
<sequence length="338" mass="37136">MTVSSDPVTVSLDALKSGAADKFLPDAFGPNALGIIVVRDLPAKYAELRSRVLFYSSKLAALSEQQLSMLECPESNYLVGWSCGKEKLLDGKPDTLKGSYYVNCSFYVDPTLESAVVEQGEFDVDDIRGYVAGNMWPPEETLSGFQRSLKELCTFVIDTASLVAKACDRYCLATIKNYTPGYLEHIVSTSTTTKARLLHYFPPTSSDSKDNWCGEHVDHSCLTGLTSAMYIDEMNNPTQELDKSPDPDAGLYIRNRDGEIVKVAIPRDCLAFQTGEALQVVTENQFLAVPHFVKGSKVRGVCRNTLAIFCQPSLHEIVGDVDFATFAKNIVASHVIES</sequence>
<dbReference type="SUPFAM" id="SSF51197">
    <property type="entry name" value="Clavaminate synthase-like"/>
    <property type="match status" value="1"/>
</dbReference>
<dbReference type="AlphaFoldDB" id="A0A1E3PW00"/>
<dbReference type="STRING" id="675824.A0A1E3PW00"/>
<dbReference type="OrthoDB" id="438224at2759"/>
<dbReference type="InterPro" id="IPR027443">
    <property type="entry name" value="IPNS-like_sf"/>
</dbReference>
<evidence type="ECO:0000313" key="1">
    <source>
        <dbReference type="EMBL" id="ODQ69609.1"/>
    </source>
</evidence>